<organism evidence="2 3">
    <name type="scientific">Caerostris darwini</name>
    <dbReference type="NCBI Taxonomy" id="1538125"/>
    <lineage>
        <taxon>Eukaryota</taxon>
        <taxon>Metazoa</taxon>
        <taxon>Ecdysozoa</taxon>
        <taxon>Arthropoda</taxon>
        <taxon>Chelicerata</taxon>
        <taxon>Arachnida</taxon>
        <taxon>Araneae</taxon>
        <taxon>Araneomorphae</taxon>
        <taxon>Entelegynae</taxon>
        <taxon>Araneoidea</taxon>
        <taxon>Araneidae</taxon>
        <taxon>Caerostris</taxon>
    </lineage>
</organism>
<name>A0AAV4V1N2_9ARAC</name>
<dbReference type="EMBL" id="BPLQ01012247">
    <property type="protein sequence ID" value="GIY63943.1"/>
    <property type="molecule type" value="Genomic_DNA"/>
</dbReference>
<reference evidence="2 3" key="1">
    <citation type="submission" date="2021-06" db="EMBL/GenBank/DDBJ databases">
        <title>Caerostris darwini draft genome.</title>
        <authorList>
            <person name="Kono N."/>
            <person name="Arakawa K."/>
        </authorList>
    </citation>
    <scope>NUCLEOTIDE SEQUENCE [LARGE SCALE GENOMIC DNA]</scope>
</reference>
<feature type="region of interest" description="Disordered" evidence="1">
    <location>
        <begin position="76"/>
        <end position="108"/>
    </location>
</feature>
<comment type="caution">
    <text evidence="2">The sequence shown here is derived from an EMBL/GenBank/DDBJ whole genome shotgun (WGS) entry which is preliminary data.</text>
</comment>
<protein>
    <submittedName>
        <fullName evidence="2">Uncharacterized protein</fullName>
    </submittedName>
</protein>
<evidence type="ECO:0000313" key="2">
    <source>
        <dbReference type="EMBL" id="GIY63943.1"/>
    </source>
</evidence>
<keyword evidence="3" id="KW-1185">Reference proteome</keyword>
<dbReference type="AlphaFoldDB" id="A0AAV4V1N2"/>
<dbReference type="Proteomes" id="UP001054837">
    <property type="component" value="Unassembled WGS sequence"/>
</dbReference>
<sequence length="108" mass="12554">MKITLIVAVPHFKVHGFNLDDWGKISPVSTVREQIMSSEQNRQFKLMDFLSRSEYRTVSQQSLERRNTFQHRKPSGFRSVGGFLDEGEIGHSKEKKERFQEVQISVGQ</sequence>
<evidence type="ECO:0000256" key="1">
    <source>
        <dbReference type="SAM" id="MobiDB-lite"/>
    </source>
</evidence>
<feature type="compositionally biased region" description="Basic and acidic residues" evidence="1">
    <location>
        <begin position="88"/>
        <end position="100"/>
    </location>
</feature>
<gene>
    <name evidence="2" type="ORF">CDAR_255281</name>
</gene>
<proteinExistence type="predicted"/>
<accession>A0AAV4V1N2</accession>
<evidence type="ECO:0000313" key="3">
    <source>
        <dbReference type="Proteomes" id="UP001054837"/>
    </source>
</evidence>